<dbReference type="GO" id="GO:0036503">
    <property type="term" value="P:ERAD pathway"/>
    <property type="evidence" value="ECO:0007669"/>
    <property type="project" value="TreeGrafter"/>
</dbReference>
<gene>
    <name evidence="4" type="ORF">DEA37_0003961</name>
</gene>
<dbReference type="GO" id="GO:0006511">
    <property type="term" value="P:ubiquitin-dependent protein catabolic process"/>
    <property type="evidence" value="ECO:0007669"/>
    <property type="project" value="InterPro"/>
</dbReference>
<dbReference type="InterPro" id="IPR042299">
    <property type="entry name" value="Ufd1-like_Nn"/>
</dbReference>
<evidence type="ECO:0000256" key="1">
    <source>
        <dbReference type="ARBA" id="ARBA00006043"/>
    </source>
</evidence>
<dbReference type="Pfam" id="PF03152">
    <property type="entry name" value="UFD1_N1"/>
    <property type="match status" value="1"/>
</dbReference>
<evidence type="ECO:0000313" key="4">
    <source>
        <dbReference type="EMBL" id="KAA3678151.1"/>
    </source>
</evidence>
<dbReference type="AlphaFoldDB" id="A0A5J4NRL0"/>
<proteinExistence type="inferred from homology"/>
<comment type="caution">
    <text evidence="4">The sequence shown here is derived from an EMBL/GenBank/DDBJ whole genome shotgun (WGS) entry which is preliminary data.</text>
</comment>
<dbReference type="PANTHER" id="PTHR12555">
    <property type="entry name" value="UBIQUITIN FUSION DEGRADATON PROTEIN 1"/>
    <property type="match status" value="1"/>
</dbReference>
<protein>
    <submittedName>
        <fullName evidence="4">Ubiquitin fusion degradation protein 1</fullName>
    </submittedName>
</protein>
<dbReference type="EMBL" id="QNGE01001206">
    <property type="protein sequence ID" value="KAA3678151.1"/>
    <property type="molecule type" value="Genomic_DNA"/>
</dbReference>
<dbReference type="InterPro" id="IPR055417">
    <property type="entry name" value="UFD1_N1"/>
</dbReference>
<name>A0A5J4NRL0_9TREM</name>
<keyword evidence="5" id="KW-1185">Reference proteome</keyword>
<comment type="similarity">
    <text evidence="1">Belongs to the UFD1 family.</text>
</comment>
<dbReference type="GO" id="GO:0031593">
    <property type="term" value="F:polyubiquitin modification-dependent protein binding"/>
    <property type="evidence" value="ECO:0007669"/>
    <property type="project" value="TreeGrafter"/>
</dbReference>
<sequence length="113" mass="12800">MLDFFSFICRPVEDAFLGRLNVQYPMLFKLTNAQANRTTHCGVLEFVADEGNIYVPYWVRHQTLSQSSQMLRNLLLEEGGLVWVTNAALPVASFAKFQPQSTDFLDISNPKAV</sequence>
<dbReference type="InterPro" id="IPR004854">
    <property type="entry name" value="Ufd1-like"/>
</dbReference>
<feature type="domain" description="Ubiquitin fusion degradation protein UFD1 N-terminal subdomain 1" evidence="3">
    <location>
        <begin position="17"/>
        <end position="90"/>
    </location>
</feature>
<dbReference type="Gene3D" id="2.40.40.50">
    <property type="entry name" value="Ubiquitin fusion degradation protein UFD1, N-terminal domain"/>
    <property type="match status" value="1"/>
</dbReference>
<reference evidence="4 5" key="1">
    <citation type="journal article" date="2019" name="Gigascience">
        <title>Whole-genome sequence of the oriental lung fluke Paragonimus westermani.</title>
        <authorList>
            <person name="Oey H."/>
            <person name="Zakrzewski M."/>
            <person name="Narain K."/>
            <person name="Devi K.R."/>
            <person name="Agatsuma T."/>
            <person name="Nawaratna S."/>
            <person name="Gobert G.N."/>
            <person name="Jones M.K."/>
            <person name="Ragan M.A."/>
            <person name="McManus D.P."/>
            <person name="Krause L."/>
        </authorList>
    </citation>
    <scope>NUCLEOTIDE SEQUENCE [LARGE SCALE GENOMIC DNA]</scope>
    <source>
        <strain evidence="4 5">IND2009</strain>
    </source>
</reference>
<evidence type="ECO:0000259" key="3">
    <source>
        <dbReference type="Pfam" id="PF03152"/>
    </source>
</evidence>
<organism evidence="4 5">
    <name type="scientific">Paragonimus westermani</name>
    <dbReference type="NCBI Taxonomy" id="34504"/>
    <lineage>
        <taxon>Eukaryota</taxon>
        <taxon>Metazoa</taxon>
        <taxon>Spiralia</taxon>
        <taxon>Lophotrochozoa</taxon>
        <taxon>Platyhelminthes</taxon>
        <taxon>Trematoda</taxon>
        <taxon>Digenea</taxon>
        <taxon>Plagiorchiida</taxon>
        <taxon>Troglotremata</taxon>
        <taxon>Troglotrematidae</taxon>
        <taxon>Paragonimus</taxon>
    </lineage>
</organism>
<evidence type="ECO:0000313" key="5">
    <source>
        <dbReference type="Proteomes" id="UP000324629"/>
    </source>
</evidence>
<dbReference type="PANTHER" id="PTHR12555:SF13">
    <property type="entry name" value="UBIQUITIN RECOGNITION FACTOR IN ER-ASSOCIATED DEGRADATION PROTEIN 1"/>
    <property type="match status" value="1"/>
</dbReference>
<evidence type="ECO:0000256" key="2">
    <source>
        <dbReference type="ARBA" id="ARBA00022786"/>
    </source>
</evidence>
<dbReference type="Proteomes" id="UP000324629">
    <property type="component" value="Unassembled WGS sequence"/>
</dbReference>
<keyword evidence="2" id="KW-0833">Ubl conjugation pathway</keyword>
<accession>A0A5J4NRL0</accession>
<dbReference type="GO" id="GO:0034098">
    <property type="term" value="C:VCP-NPL4-UFD1 AAA ATPase complex"/>
    <property type="evidence" value="ECO:0007669"/>
    <property type="project" value="TreeGrafter"/>
</dbReference>